<dbReference type="NCBIfam" id="TIGR00835">
    <property type="entry name" value="agcS"/>
    <property type="match status" value="1"/>
</dbReference>
<evidence type="ECO:0000256" key="2">
    <source>
        <dbReference type="ARBA" id="ARBA00009261"/>
    </source>
</evidence>
<feature type="transmembrane region" description="Helical" evidence="8">
    <location>
        <begin position="286"/>
        <end position="308"/>
    </location>
</feature>
<keyword evidence="3 8" id="KW-0813">Transport</keyword>
<feature type="transmembrane region" description="Helical" evidence="8">
    <location>
        <begin position="12"/>
        <end position="32"/>
    </location>
</feature>
<feature type="transmembrane region" description="Helical" evidence="8">
    <location>
        <begin position="166"/>
        <end position="185"/>
    </location>
</feature>
<comment type="subcellular location">
    <subcellularLocation>
        <location evidence="1 8">Cell membrane</location>
        <topology evidence="1 8">Multi-pass membrane protein</topology>
    </subcellularLocation>
</comment>
<evidence type="ECO:0000313" key="10">
    <source>
        <dbReference type="Proteomes" id="UP000823915"/>
    </source>
</evidence>
<dbReference type="GO" id="GO:0005886">
    <property type="term" value="C:plasma membrane"/>
    <property type="evidence" value="ECO:0007669"/>
    <property type="project" value="UniProtKB-SubCell"/>
</dbReference>
<dbReference type="PANTHER" id="PTHR30330">
    <property type="entry name" value="AGSS FAMILY TRANSPORTER, SODIUM-ALANINE"/>
    <property type="match status" value="1"/>
</dbReference>
<dbReference type="GO" id="GO:0005283">
    <property type="term" value="F:amino acid:sodium symporter activity"/>
    <property type="evidence" value="ECO:0007669"/>
    <property type="project" value="InterPro"/>
</dbReference>
<feature type="transmembrane region" description="Helical" evidence="8">
    <location>
        <begin position="62"/>
        <end position="85"/>
    </location>
</feature>
<accession>A0A9D1YEV0</accession>
<keyword evidence="4 8" id="KW-1003">Cell membrane</keyword>
<dbReference type="Pfam" id="PF01235">
    <property type="entry name" value="Na_Ala_symp"/>
    <property type="match status" value="1"/>
</dbReference>
<dbReference type="InterPro" id="IPR001463">
    <property type="entry name" value="Na/Ala_symport"/>
</dbReference>
<feature type="transmembrane region" description="Helical" evidence="8">
    <location>
        <begin position="329"/>
        <end position="348"/>
    </location>
</feature>
<evidence type="ECO:0000256" key="8">
    <source>
        <dbReference type="RuleBase" id="RU363064"/>
    </source>
</evidence>
<dbReference type="PRINTS" id="PR00175">
    <property type="entry name" value="NAALASMPORT"/>
</dbReference>
<evidence type="ECO:0000256" key="7">
    <source>
        <dbReference type="ARBA" id="ARBA00023136"/>
    </source>
</evidence>
<keyword evidence="6 8" id="KW-1133">Transmembrane helix</keyword>
<keyword evidence="8" id="KW-0769">Symport</keyword>
<feature type="transmembrane region" description="Helical" evidence="8">
    <location>
        <begin position="134"/>
        <end position="160"/>
    </location>
</feature>
<reference evidence="9" key="1">
    <citation type="journal article" date="2021" name="PeerJ">
        <title>Extensive microbial diversity within the chicken gut microbiome revealed by metagenomics and culture.</title>
        <authorList>
            <person name="Gilroy R."/>
            <person name="Ravi A."/>
            <person name="Getino M."/>
            <person name="Pursley I."/>
            <person name="Horton D.L."/>
            <person name="Alikhan N.F."/>
            <person name="Baker D."/>
            <person name="Gharbi K."/>
            <person name="Hall N."/>
            <person name="Watson M."/>
            <person name="Adriaenssens E.M."/>
            <person name="Foster-Nyarko E."/>
            <person name="Jarju S."/>
            <person name="Secka A."/>
            <person name="Antonio M."/>
            <person name="Oren A."/>
            <person name="Chaudhuri R.R."/>
            <person name="La Ragione R."/>
            <person name="Hildebrand F."/>
            <person name="Pallen M.J."/>
        </authorList>
    </citation>
    <scope>NUCLEOTIDE SEQUENCE</scope>
    <source>
        <strain evidence="9">1282</strain>
    </source>
</reference>
<evidence type="ECO:0000256" key="4">
    <source>
        <dbReference type="ARBA" id="ARBA00022475"/>
    </source>
</evidence>
<sequence length="438" mass="44778">MLEGLSRLLWGWHVVVLILGAGAWFTWESGFFQIRAAGRWLGAALSCAGEGKSAGGLSRLQALATGLAGSLGTGNIVGVGVALAAGGPGALFWMALSALLGMMTVFGENVLAARHPGRPGPLGYLERAGGRPLAWVYALGCCLSALVMGNMVQTGAAAAALSLFQVPPWAAGAALGLLAFLGAWGGLGKGARALEKLVPLMTLLFFAGTLALLWRCRARLPLAFVQIFQGAFSLEAGAGGAAGMLLAVQAGVTRGVFTNEAGLGSASFAYGAVGDRSPGELGCLGIFQVFLDTLVMCTLTGLCVVCCAPQGDPGQLVFLAFRQGLGPGGARLLGLCTALFALATVTAWSCYGKEALGYLTGGRGGRLYAAGAGACAFLGCVLPLSQIFLLGDAMNGLMALPNLFALFLLSREVREEVQALESPLPHSPGSLHNFLKKV</sequence>
<evidence type="ECO:0000256" key="6">
    <source>
        <dbReference type="ARBA" id="ARBA00022989"/>
    </source>
</evidence>
<comment type="caution">
    <text evidence="9">The sequence shown here is derived from an EMBL/GenBank/DDBJ whole genome shotgun (WGS) entry which is preliminary data.</text>
</comment>
<keyword evidence="7 8" id="KW-0472">Membrane</keyword>
<proteinExistence type="inferred from homology"/>
<dbReference type="EMBL" id="DXDU01000026">
    <property type="protein sequence ID" value="HIY25938.1"/>
    <property type="molecule type" value="Genomic_DNA"/>
</dbReference>
<dbReference type="PANTHER" id="PTHR30330:SF3">
    <property type="entry name" value="TRANSCRIPTIONAL REGULATOR, LRP FAMILY"/>
    <property type="match status" value="1"/>
</dbReference>
<evidence type="ECO:0000313" key="9">
    <source>
        <dbReference type="EMBL" id="HIY25938.1"/>
    </source>
</evidence>
<name>A0A9D1YEV0_9FIRM</name>
<reference evidence="9" key="2">
    <citation type="submission" date="2021-04" db="EMBL/GenBank/DDBJ databases">
        <authorList>
            <person name="Gilroy R."/>
        </authorList>
    </citation>
    <scope>NUCLEOTIDE SEQUENCE</scope>
    <source>
        <strain evidence="9">1282</strain>
    </source>
</reference>
<evidence type="ECO:0000256" key="5">
    <source>
        <dbReference type="ARBA" id="ARBA00022692"/>
    </source>
</evidence>
<comment type="similarity">
    <text evidence="2 8">Belongs to the alanine or glycine:cation symporter (AGCS) (TC 2.A.25) family.</text>
</comment>
<gene>
    <name evidence="9" type="ORF">H9838_02040</name>
</gene>
<feature type="transmembrane region" description="Helical" evidence="8">
    <location>
        <begin position="91"/>
        <end position="113"/>
    </location>
</feature>
<evidence type="ECO:0000256" key="1">
    <source>
        <dbReference type="ARBA" id="ARBA00004651"/>
    </source>
</evidence>
<organism evidence="9 10">
    <name type="scientific">Candidatus Acutalibacter pullistercoris</name>
    <dbReference type="NCBI Taxonomy" id="2838418"/>
    <lineage>
        <taxon>Bacteria</taxon>
        <taxon>Bacillati</taxon>
        <taxon>Bacillota</taxon>
        <taxon>Clostridia</taxon>
        <taxon>Eubacteriales</taxon>
        <taxon>Acutalibacteraceae</taxon>
        <taxon>Acutalibacter</taxon>
    </lineage>
</organism>
<feature type="transmembrane region" description="Helical" evidence="8">
    <location>
        <begin position="368"/>
        <end position="390"/>
    </location>
</feature>
<dbReference type="Proteomes" id="UP000823915">
    <property type="component" value="Unassembled WGS sequence"/>
</dbReference>
<dbReference type="AlphaFoldDB" id="A0A9D1YEV0"/>
<evidence type="ECO:0000256" key="3">
    <source>
        <dbReference type="ARBA" id="ARBA00022448"/>
    </source>
</evidence>
<keyword evidence="5 8" id="KW-0812">Transmembrane</keyword>
<protein>
    <submittedName>
        <fullName evidence="9">Amino acid carrier protein</fullName>
    </submittedName>
</protein>
<dbReference type="Gene3D" id="1.20.1740.10">
    <property type="entry name" value="Amino acid/polyamine transporter I"/>
    <property type="match status" value="1"/>
</dbReference>
<feature type="transmembrane region" description="Helical" evidence="8">
    <location>
        <begin position="197"/>
        <end position="214"/>
    </location>
</feature>